<evidence type="ECO:0000256" key="3">
    <source>
        <dbReference type="SAM" id="SignalP"/>
    </source>
</evidence>
<gene>
    <name evidence="6" type="ORF">RRG08_035468</name>
</gene>
<evidence type="ECO:0000256" key="2">
    <source>
        <dbReference type="SAM" id="Phobius"/>
    </source>
</evidence>
<feature type="transmembrane region" description="Helical" evidence="2">
    <location>
        <begin position="684"/>
        <end position="707"/>
    </location>
</feature>
<keyword evidence="2" id="KW-1133">Transmembrane helix</keyword>
<keyword evidence="3" id="KW-0732">Signal</keyword>
<dbReference type="SMART" id="SM00034">
    <property type="entry name" value="CLECT"/>
    <property type="match status" value="2"/>
</dbReference>
<sequence length="845" mass="94784">MLLWSPLFFISLVQLTKGDSSIFPFYRVTGGPEKADRCLSGWYHYNNTCYQLNSNPETFDLAEQNCKNQLAELADLSEAETKLFLLGRVGKAYSIWSSKHSTFPSYCNFVNKQGRAFEKCSAKHDFICHQETLTDGCQKGAFRWKDTCYYTLNTPEDLSASQQRCWGVQRSGNLAVIHDSETYMFLRKKLSNAISKLWIGLRKKPVGTGNQYRWLNKDKVRYTPWGSSHTGNEKDLCVSINLGAKNKLFVPTKCDDKLPALCQNFRFGVAPDSYKKNHVDLENCSRSWAEYEEYCYSDFNHSVSLEDAEAQCRQHGAHLLSLHNEEESKFISQTFSHHGARSLWISLKKDGPNKSLTWADGTPFDFANWADGEPSDTDTCTEVRLSDMKWSSVNCSSRDTNNYDDTRIYVCKKSRVSTGNAVISTPSFSTKSSSSYETDYVLLLTSQVTSNNREVGSTHTASVPSKESLENHDYPVITFTKYSTDTTFSKGGKIKFDCSAHGNPTPTLLTLTRSTQRTSEALVAVRATNLSFQIDFLTCVDTGVYTCSGENSQGTAAQEISVGVRCPQQLNLPLASGTNKVVYAVIGETVEVNLRVYGFPGPTKLILVRLFDNKNLTLSARHSVTYTATRAFFGLVSVLISGLMHEDFTLYSLTIENGVEDALVYTFLLKEAEKDENALNMTTVVIIGFVVVIIAVLVIFAIFLVSLKMFLKQRMTSQHKTQTEPATQDYHDGDYINPMELTSITYSSASTPTVSRERELQLQAHQYEDLYSTVSNLEANDIEHPQARKLRTFTESKKQMTSSVRSSPDSSEQNPRPHRVEQSTGLQILRSAKVNENADMAASTM</sequence>
<feature type="signal peptide" evidence="3">
    <location>
        <begin position="1"/>
        <end position="18"/>
    </location>
</feature>
<dbReference type="Gene3D" id="3.10.100.10">
    <property type="entry name" value="Mannose-Binding Protein A, subunit A"/>
    <property type="match status" value="3"/>
</dbReference>
<dbReference type="InterPro" id="IPR016187">
    <property type="entry name" value="CTDL_fold"/>
</dbReference>
<evidence type="ECO:0000259" key="5">
    <source>
        <dbReference type="PROSITE" id="PS50835"/>
    </source>
</evidence>
<feature type="domain" description="C-type lectin" evidence="4">
    <location>
        <begin position="291"/>
        <end position="398"/>
    </location>
</feature>
<dbReference type="InterPro" id="IPR001304">
    <property type="entry name" value="C-type_lectin-like"/>
</dbReference>
<dbReference type="Pfam" id="PF00059">
    <property type="entry name" value="Lectin_C"/>
    <property type="match status" value="2"/>
</dbReference>
<keyword evidence="2" id="KW-0812">Transmembrane</keyword>
<evidence type="ECO:0000259" key="4">
    <source>
        <dbReference type="PROSITE" id="PS50041"/>
    </source>
</evidence>
<feature type="domain" description="Ig-like" evidence="5">
    <location>
        <begin position="475"/>
        <end position="563"/>
    </location>
</feature>
<keyword evidence="2" id="KW-0472">Membrane</keyword>
<comment type="caution">
    <text evidence="6">The sequence shown here is derived from an EMBL/GenBank/DDBJ whole genome shotgun (WGS) entry which is preliminary data.</text>
</comment>
<feature type="compositionally biased region" description="Polar residues" evidence="1">
    <location>
        <begin position="799"/>
        <end position="814"/>
    </location>
</feature>
<dbReference type="InterPro" id="IPR016186">
    <property type="entry name" value="C-type_lectin-like/link_sf"/>
</dbReference>
<dbReference type="InterPro" id="IPR036179">
    <property type="entry name" value="Ig-like_dom_sf"/>
</dbReference>
<evidence type="ECO:0000256" key="1">
    <source>
        <dbReference type="SAM" id="MobiDB-lite"/>
    </source>
</evidence>
<feature type="chain" id="PRO_5042108103" evidence="3">
    <location>
        <begin position="19"/>
        <end position="845"/>
    </location>
</feature>
<keyword evidence="7" id="KW-1185">Reference proteome</keyword>
<dbReference type="InterPro" id="IPR007110">
    <property type="entry name" value="Ig-like_dom"/>
</dbReference>
<dbReference type="PROSITE" id="PS50835">
    <property type="entry name" value="IG_LIKE"/>
    <property type="match status" value="1"/>
</dbReference>
<dbReference type="PANTHER" id="PTHR22803">
    <property type="entry name" value="MANNOSE, PHOSPHOLIPASE, LECTIN RECEPTOR RELATED"/>
    <property type="match status" value="1"/>
</dbReference>
<dbReference type="SUPFAM" id="SSF56436">
    <property type="entry name" value="C-type lectin-like"/>
    <property type="match status" value="3"/>
</dbReference>
<dbReference type="InterPro" id="IPR013783">
    <property type="entry name" value="Ig-like_fold"/>
</dbReference>
<dbReference type="Pfam" id="PF13927">
    <property type="entry name" value="Ig_3"/>
    <property type="match status" value="1"/>
</dbReference>
<protein>
    <submittedName>
        <fullName evidence="6">Uncharacterized protein</fullName>
    </submittedName>
</protein>
<dbReference type="InterPro" id="IPR050111">
    <property type="entry name" value="C-type_lectin/snaclec_domain"/>
</dbReference>
<organism evidence="6 7">
    <name type="scientific">Elysia crispata</name>
    <name type="common">lettuce slug</name>
    <dbReference type="NCBI Taxonomy" id="231223"/>
    <lineage>
        <taxon>Eukaryota</taxon>
        <taxon>Metazoa</taxon>
        <taxon>Spiralia</taxon>
        <taxon>Lophotrochozoa</taxon>
        <taxon>Mollusca</taxon>
        <taxon>Gastropoda</taxon>
        <taxon>Heterobranchia</taxon>
        <taxon>Euthyneura</taxon>
        <taxon>Panpulmonata</taxon>
        <taxon>Sacoglossa</taxon>
        <taxon>Placobranchoidea</taxon>
        <taxon>Plakobranchidae</taxon>
        <taxon>Elysia</taxon>
    </lineage>
</organism>
<dbReference type="EMBL" id="JAWDGP010001404">
    <property type="protein sequence ID" value="KAK3791978.1"/>
    <property type="molecule type" value="Genomic_DNA"/>
</dbReference>
<reference evidence="6" key="1">
    <citation type="journal article" date="2023" name="G3 (Bethesda)">
        <title>A reference genome for the long-term kleptoplast-retaining sea slug Elysia crispata morphotype clarki.</title>
        <authorList>
            <person name="Eastman K.E."/>
            <person name="Pendleton A.L."/>
            <person name="Shaikh M.A."/>
            <person name="Suttiyut T."/>
            <person name="Ogas R."/>
            <person name="Tomko P."/>
            <person name="Gavelis G."/>
            <person name="Widhalm J.R."/>
            <person name="Wisecaver J.H."/>
        </authorList>
    </citation>
    <scope>NUCLEOTIDE SEQUENCE</scope>
    <source>
        <strain evidence="6">ECLA1</strain>
    </source>
</reference>
<dbReference type="PROSITE" id="PS50041">
    <property type="entry name" value="C_TYPE_LECTIN_2"/>
    <property type="match status" value="2"/>
</dbReference>
<feature type="region of interest" description="Disordered" evidence="1">
    <location>
        <begin position="794"/>
        <end position="826"/>
    </location>
</feature>
<accession>A0AAE1AQA5</accession>
<evidence type="ECO:0000313" key="6">
    <source>
        <dbReference type="EMBL" id="KAK3791978.1"/>
    </source>
</evidence>
<dbReference type="Proteomes" id="UP001283361">
    <property type="component" value="Unassembled WGS sequence"/>
</dbReference>
<dbReference type="CDD" id="cd00037">
    <property type="entry name" value="CLECT"/>
    <property type="match status" value="2"/>
</dbReference>
<feature type="domain" description="C-type lectin" evidence="4">
    <location>
        <begin position="144"/>
        <end position="263"/>
    </location>
</feature>
<evidence type="ECO:0000313" key="7">
    <source>
        <dbReference type="Proteomes" id="UP001283361"/>
    </source>
</evidence>
<proteinExistence type="predicted"/>
<dbReference type="SUPFAM" id="SSF48726">
    <property type="entry name" value="Immunoglobulin"/>
    <property type="match status" value="2"/>
</dbReference>
<dbReference type="AlphaFoldDB" id="A0AAE1AQA5"/>
<dbReference type="Gene3D" id="2.60.40.10">
    <property type="entry name" value="Immunoglobulins"/>
    <property type="match status" value="1"/>
</dbReference>
<name>A0AAE1AQA5_9GAST</name>